<reference evidence="1 2" key="1">
    <citation type="submission" date="2010-10" db="EMBL/GenBank/DDBJ databases">
        <authorList>
            <person name="Muzny D."/>
            <person name="Qin X."/>
            <person name="Deng J."/>
            <person name="Jiang H."/>
            <person name="Liu Y."/>
            <person name="Qu J."/>
            <person name="Song X.-Z."/>
            <person name="Zhang L."/>
            <person name="Thornton R."/>
            <person name="Coyle M."/>
            <person name="Francisco L."/>
            <person name="Jackson L."/>
            <person name="Javaid M."/>
            <person name="Korchina V."/>
            <person name="Kovar C."/>
            <person name="Mata R."/>
            <person name="Mathew T."/>
            <person name="Ngo R."/>
            <person name="Nguyen L."/>
            <person name="Nguyen N."/>
            <person name="Okwuonu G."/>
            <person name="Ongeri F."/>
            <person name="Pham C."/>
            <person name="Simmons D."/>
            <person name="Wilczek-Boney K."/>
            <person name="Hale W."/>
            <person name="Jakkamsetti A."/>
            <person name="Pham P."/>
            <person name="Ruth R."/>
            <person name="San Lucas F."/>
            <person name="Warren J."/>
            <person name="Zhang J."/>
            <person name="Zhao Z."/>
            <person name="Zhou C."/>
            <person name="Zhu D."/>
            <person name="Lee S."/>
            <person name="Bess C."/>
            <person name="Blankenburg K."/>
            <person name="Forbes L."/>
            <person name="Fu Q."/>
            <person name="Gubbala S."/>
            <person name="Hirani K."/>
            <person name="Jayaseelan J.C."/>
            <person name="Lara F."/>
            <person name="Munidasa M."/>
            <person name="Palculict T."/>
            <person name="Patil S."/>
            <person name="Pu L.-L."/>
            <person name="Saada N."/>
            <person name="Tang L."/>
            <person name="Weissenberger G."/>
            <person name="Zhu Y."/>
            <person name="Hemphill L."/>
            <person name="Shang Y."/>
            <person name="Youmans B."/>
            <person name="Ayvaz T."/>
            <person name="Ross M."/>
            <person name="Santibanez J."/>
            <person name="Aqrawi P."/>
            <person name="Gross S."/>
            <person name="Joshi V."/>
            <person name="Fowler G."/>
            <person name="Nazareth L."/>
            <person name="Reid J."/>
            <person name="Worley K."/>
            <person name="Petrosino J."/>
            <person name="Highlander S."/>
            <person name="Gibbs R."/>
        </authorList>
    </citation>
    <scope>NUCLEOTIDE SEQUENCE [LARGE SCALE GENOMIC DNA]</scope>
    <source>
        <strain evidence="1 2">F0287</strain>
    </source>
</reference>
<gene>
    <name evidence="1" type="ORF">HMPREF1977_1926</name>
</gene>
<name>E4MU54_CAPOC</name>
<organism evidence="1 2">
    <name type="scientific">Capnocytophaga ochracea F0287</name>
    <dbReference type="NCBI Taxonomy" id="873517"/>
    <lineage>
        <taxon>Bacteria</taxon>
        <taxon>Pseudomonadati</taxon>
        <taxon>Bacteroidota</taxon>
        <taxon>Flavobacteriia</taxon>
        <taxon>Flavobacteriales</taxon>
        <taxon>Flavobacteriaceae</taxon>
        <taxon>Capnocytophaga</taxon>
    </lineage>
</organism>
<dbReference type="AlphaFoldDB" id="E4MU54"/>
<dbReference type="HOGENOM" id="CLU_3286744_0_0_10"/>
<dbReference type="Proteomes" id="UP000005391">
    <property type="component" value="Unassembled WGS sequence"/>
</dbReference>
<comment type="caution">
    <text evidence="1">The sequence shown here is derived from an EMBL/GenBank/DDBJ whole genome shotgun (WGS) entry which is preliminary data.</text>
</comment>
<evidence type="ECO:0000313" key="1">
    <source>
        <dbReference type="EMBL" id="EFS97010.1"/>
    </source>
</evidence>
<dbReference type="EMBL" id="AEOH01000043">
    <property type="protein sequence ID" value="EFS97010.1"/>
    <property type="molecule type" value="Genomic_DNA"/>
</dbReference>
<accession>E4MU54</accession>
<protein>
    <submittedName>
        <fullName evidence="1">Uncharacterized protein</fullName>
    </submittedName>
</protein>
<proteinExistence type="predicted"/>
<sequence>MMKKTGYFEEMHLFYSKNNIRKLYTFGYLAQKNYQQNLLL</sequence>
<evidence type="ECO:0000313" key="2">
    <source>
        <dbReference type="Proteomes" id="UP000005391"/>
    </source>
</evidence>